<dbReference type="EMBL" id="MU971367">
    <property type="protein sequence ID" value="KAK9237614.1"/>
    <property type="molecule type" value="Genomic_DNA"/>
</dbReference>
<evidence type="ECO:0000313" key="1">
    <source>
        <dbReference type="EMBL" id="KAK9237614.1"/>
    </source>
</evidence>
<sequence>MTSKILVFGNPRGDNLRLALAKASQINKSPAGPFEALFLIGDVLSNSTPEDIIDELIDGKFEAPDLPTYFYNDSNSKIVTGKVRKLIDSSKDGKIYANLTCLGSSGVIKIASGIKIAGAGPSCSEFELEKLKIQTGIDILFTDHWPKHVDLLSPSADKIDAVKKVEKDEKITELALIFQPRYHFVPGSVFWEREPFKNEGFINVSQSGGERPTRFISVAPFGNANKQKWFYAFNITVPFQPTVLPANITSNPYLEASKLKATQNLTANKGEARDWIYGNGSHAKRQHEGDDGPGKRSRGRHAKSWQQRPRSERKPVDPSTCFFCLSNPQLAQHFIVSIGEESYVTTAKGPLSLSDSQGLDCPGHVLIIPLSHSPTLASISDSATRKDTMAEMVKYRLSVAEMLAQHGYAAVGFEISRHSGIHFHVQVIPVPDSKLAAVKSEFENAAKMNGYTIVERDEEDEIEGVADDDEDFFKVYLGSKKILCISLSPEVRFDLQFGRKVLATILGLPERSDWKSCVQDEKDEIKDAEQFKALFKPYDFTLPE</sequence>
<proteinExistence type="predicted"/>
<dbReference type="Proteomes" id="UP001433508">
    <property type="component" value="Unassembled WGS sequence"/>
</dbReference>
<keyword evidence="2" id="KW-1185">Reference proteome</keyword>
<evidence type="ECO:0000313" key="2">
    <source>
        <dbReference type="Proteomes" id="UP001433508"/>
    </source>
</evidence>
<organism evidence="1 2">
    <name type="scientific">Lipomyces kononenkoae</name>
    <name type="common">Yeast</name>
    <dbReference type="NCBI Taxonomy" id="34357"/>
    <lineage>
        <taxon>Eukaryota</taxon>
        <taxon>Fungi</taxon>
        <taxon>Dikarya</taxon>
        <taxon>Ascomycota</taxon>
        <taxon>Saccharomycotina</taxon>
        <taxon>Lipomycetes</taxon>
        <taxon>Lipomycetales</taxon>
        <taxon>Lipomycetaceae</taxon>
        <taxon>Lipomyces</taxon>
    </lineage>
</organism>
<gene>
    <name evidence="1" type="ORF">V1525DRAFT_403676</name>
</gene>
<name>A0ACC3T2H3_LIPKO</name>
<protein>
    <submittedName>
        <fullName evidence="1">CwfJ C-terminus 1-domain-containing protein-like protein</fullName>
    </submittedName>
</protein>
<reference evidence="2" key="1">
    <citation type="journal article" date="2024" name="Front. Bioeng. Biotechnol.">
        <title>Genome-scale model development and genomic sequencing of the oleaginous clade Lipomyces.</title>
        <authorList>
            <person name="Czajka J.J."/>
            <person name="Han Y."/>
            <person name="Kim J."/>
            <person name="Mondo S.J."/>
            <person name="Hofstad B.A."/>
            <person name="Robles A."/>
            <person name="Haridas S."/>
            <person name="Riley R."/>
            <person name="LaButti K."/>
            <person name="Pangilinan J."/>
            <person name="Andreopoulos W."/>
            <person name="Lipzen A."/>
            <person name="Yan J."/>
            <person name="Wang M."/>
            <person name="Ng V."/>
            <person name="Grigoriev I.V."/>
            <person name="Spatafora J.W."/>
            <person name="Magnuson J.K."/>
            <person name="Baker S.E."/>
            <person name="Pomraning K.R."/>
        </authorList>
    </citation>
    <scope>NUCLEOTIDE SEQUENCE [LARGE SCALE GENOMIC DNA]</scope>
    <source>
        <strain evidence="2">CBS 7786</strain>
    </source>
</reference>
<accession>A0ACC3T2H3</accession>
<comment type="caution">
    <text evidence="1">The sequence shown here is derived from an EMBL/GenBank/DDBJ whole genome shotgun (WGS) entry which is preliminary data.</text>
</comment>